<gene>
    <name evidence="2" type="ORF">D2E25_0208</name>
</gene>
<evidence type="ECO:0000256" key="1">
    <source>
        <dbReference type="SAM" id="Phobius"/>
    </source>
</evidence>
<keyword evidence="1" id="KW-1133">Transmembrane helix</keyword>
<name>A0A430FMF7_9BIFI</name>
<dbReference type="Proteomes" id="UP000287533">
    <property type="component" value="Unassembled WGS sequence"/>
</dbReference>
<organism evidence="2 3">
    <name type="scientific">Bifidobacterium goeldii</name>
    <dbReference type="NCBI Taxonomy" id="2306975"/>
    <lineage>
        <taxon>Bacteria</taxon>
        <taxon>Bacillati</taxon>
        <taxon>Actinomycetota</taxon>
        <taxon>Actinomycetes</taxon>
        <taxon>Bifidobacteriales</taxon>
        <taxon>Bifidobacteriaceae</taxon>
        <taxon>Bifidobacterium</taxon>
    </lineage>
</organism>
<feature type="transmembrane region" description="Helical" evidence="1">
    <location>
        <begin position="48"/>
        <end position="72"/>
    </location>
</feature>
<dbReference type="RefSeq" id="WP_125979209.1">
    <property type="nucleotide sequence ID" value="NZ_QXGL01000001.1"/>
</dbReference>
<proteinExistence type="predicted"/>
<keyword evidence="1" id="KW-0472">Membrane</keyword>
<dbReference type="OrthoDB" id="3238949at2"/>
<comment type="caution">
    <text evidence="2">The sequence shown here is derived from an EMBL/GenBank/DDBJ whole genome shotgun (WGS) entry which is preliminary data.</text>
</comment>
<evidence type="ECO:0000313" key="2">
    <source>
        <dbReference type="EMBL" id="RSX53902.1"/>
    </source>
</evidence>
<dbReference type="EMBL" id="QXGL01000001">
    <property type="protein sequence ID" value="RSX53902.1"/>
    <property type="molecule type" value="Genomic_DNA"/>
</dbReference>
<protein>
    <submittedName>
        <fullName evidence="2">Uncharacterized protein</fullName>
    </submittedName>
</protein>
<dbReference type="AlphaFoldDB" id="A0A430FMF7"/>
<keyword evidence="3" id="KW-1185">Reference proteome</keyword>
<reference evidence="2 3" key="1">
    <citation type="submission" date="2018-09" db="EMBL/GenBank/DDBJ databases">
        <title>Characterization of the phylogenetic diversity of five novel species belonging to the genus Bifidobacterium.</title>
        <authorList>
            <person name="Lugli G.A."/>
            <person name="Duranti S."/>
            <person name="Milani C."/>
        </authorList>
    </citation>
    <scope>NUCLEOTIDE SEQUENCE [LARGE SCALE GENOMIC DNA]</scope>
    <source>
        <strain evidence="2 3">2034B</strain>
    </source>
</reference>
<accession>A0A430FMF7</accession>
<evidence type="ECO:0000313" key="3">
    <source>
        <dbReference type="Proteomes" id="UP000287533"/>
    </source>
</evidence>
<sequence>MTDETMHDDTTIDTPACGSEDCACDGESCECAASKAVCPLKRLGKGDITAGVVTAIFLTAATVLSVYAQYVLTKWAVKSALKETRLR</sequence>
<keyword evidence="1" id="KW-0812">Transmembrane</keyword>